<protein>
    <submittedName>
        <fullName evidence="1">Uncharacterized protein</fullName>
    </submittedName>
</protein>
<name>A0ACC1IBM6_9FUNG</name>
<dbReference type="EMBL" id="JANBPG010001014">
    <property type="protein sequence ID" value="KAJ1892322.1"/>
    <property type="molecule type" value="Genomic_DNA"/>
</dbReference>
<gene>
    <name evidence="1" type="ORF">LPJ66_006415</name>
</gene>
<evidence type="ECO:0000313" key="1">
    <source>
        <dbReference type="EMBL" id="KAJ1892322.1"/>
    </source>
</evidence>
<proteinExistence type="predicted"/>
<organism evidence="1 2">
    <name type="scientific">Kickxella alabastrina</name>
    <dbReference type="NCBI Taxonomy" id="61397"/>
    <lineage>
        <taxon>Eukaryota</taxon>
        <taxon>Fungi</taxon>
        <taxon>Fungi incertae sedis</taxon>
        <taxon>Zoopagomycota</taxon>
        <taxon>Kickxellomycotina</taxon>
        <taxon>Kickxellomycetes</taxon>
        <taxon>Kickxellales</taxon>
        <taxon>Kickxellaceae</taxon>
        <taxon>Kickxella</taxon>
    </lineage>
</organism>
<dbReference type="Proteomes" id="UP001150581">
    <property type="component" value="Unassembled WGS sequence"/>
</dbReference>
<comment type="caution">
    <text evidence="1">The sequence shown here is derived from an EMBL/GenBank/DDBJ whole genome shotgun (WGS) entry which is preliminary data.</text>
</comment>
<accession>A0ACC1IBM6</accession>
<keyword evidence="2" id="KW-1185">Reference proteome</keyword>
<evidence type="ECO:0000313" key="2">
    <source>
        <dbReference type="Proteomes" id="UP001150581"/>
    </source>
</evidence>
<reference evidence="1" key="1">
    <citation type="submission" date="2022-07" db="EMBL/GenBank/DDBJ databases">
        <title>Phylogenomic reconstructions and comparative analyses of Kickxellomycotina fungi.</title>
        <authorList>
            <person name="Reynolds N.K."/>
            <person name="Stajich J.E."/>
            <person name="Barry K."/>
            <person name="Grigoriev I.V."/>
            <person name="Crous P."/>
            <person name="Smith M.E."/>
        </authorList>
    </citation>
    <scope>NUCLEOTIDE SEQUENCE</scope>
    <source>
        <strain evidence="1">Benny 63K</strain>
    </source>
</reference>
<sequence length="863" mass="95425">MCQGWSDTRWARWRKPGETHTVPLNDMILGHISYAHVRKGWICDTLINTSAVICVAGNILMARGWRARLVMLRRLAWIISILYLLRSITISVTTIPPPIIDCVPLLVDGAGSMLRALFGMISGERKECTDMVFSGHTIILLISFLFWTKYARHWSFVVYSAIHTVVGIASVLLVRYHYTLDVILAAVITSFVHHMYYRALDSAVRQRLAADRRIRCNAIFGKDAFAGPGKNTHGSDFAYNRVASEDNAEFVHSNTEPIDISSLRANFSAGIGLGLAQEQVYSTVLTLTSNTPAQNTMATLFEIPSGSDDIEKALGAALESENLHSAGLVYDEDIDTYHQDMLLINRPLSKCLSAAKAPEDNYEQILSSLEQQIRQTERLKSRATKRMEWWSSNWVFYMGIGWIAYAAGFILYVWPERHAEQSEGFLFHLISVTIIPLILYYGRIIIRAIGQRSVKKHERAVVELKKQLKGRLDELKKKTAFDTTKTLIDKYSMKDRQDDKTISPLDRQKQMEAKNRRQTVPNFGSPASQAESSAPTSPLAGRGAQRPMGFPQPLMAAGIASRPNGPMLPFNASGVVKMPGRSSSAQPMESPGRGGSRPWLDKLVDQLVGDVGGADDRYALICRHCYAHNGLVLEEEINDIQYSCPKCGKFNPSLRALRLQSRVGSQQILRAAPAAAVHTADYSDYDDYTDYGSSEAEDNARDRMQVEVEDKSVQADVSAEFGTPASRRQKLKTPLPETLKLIDEDEYGEGGEGSGAVEESIREGAAGADDANEEVHVGQKTPREAKTPNTTRKQPKETHAAAGSEIVKGSSSLMDASELTDLPEPSVSSAQTTYETPTKSGKGGSARQTMPHKRKNSKPKPVV</sequence>